<evidence type="ECO:0000256" key="10">
    <source>
        <dbReference type="ARBA" id="ARBA00023136"/>
    </source>
</evidence>
<keyword evidence="9" id="KW-0496">Mitochondrion</keyword>
<organism evidence="12 13">
    <name type="scientific">Saccharomycopsis crataegensis</name>
    <dbReference type="NCBI Taxonomy" id="43959"/>
    <lineage>
        <taxon>Eukaryota</taxon>
        <taxon>Fungi</taxon>
        <taxon>Dikarya</taxon>
        <taxon>Ascomycota</taxon>
        <taxon>Saccharomycotina</taxon>
        <taxon>Saccharomycetes</taxon>
        <taxon>Saccharomycopsidaceae</taxon>
        <taxon>Saccharomycopsis</taxon>
    </lineage>
</organism>
<dbReference type="GeneID" id="90071761"/>
<keyword evidence="8 11" id="KW-1133">Transmembrane helix</keyword>
<name>A0AAV5QGR0_9ASCO</name>
<evidence type="ECO:0000256" key="3">
    <source>
        <dbReference type="ARBA" id="ARBA00008370"/>
    </source>
</evidence>
<feature type="transmembrane region" description="Helical" evidence="11">
    <location>
        <begin position="73"/>
        <end position="97"/>
    </location>
</feature>
<proteinExistence type="inferred from homology"/>
<reference evidence="12 13" key="1">
    <citation type="journal article" date="2023" name="Elife">
        <title>Identification of key yeast species and microbe-microbe interactions impacting larval growth of Drosophila in the wild.</title>
        <authorList>
            <person name="Mure A."/>
            <person name="Sugiura Y."/>
            <person name="Maeda R."/>
            <person name="Honda K."/>
            <person name="Sakurai N."/>
            <person name="Takahashi Y."/>
            <person name="Watada M."/>
            <person name="Katoh T."/>
            <person name="Gotoh A."/>
            <person name="Gotoh Y."/>
            <person name="Taniguchi I."/>
            <person name="Nakamura K."/>
            <person name="Hayashi T."/>
            <person name="Katayama T."/>
            <person name="Uemura T."/>
            <person name="Hattori Y."/>
        </authorList>
    </citation>
    <scope>NUCLEOTIDE SEQUENCE [LARGE SCALE GENOMIC DNA]</scope>
    <source>
        <strain evidence="12 13">SC-9</strain>
    </source>
</reference>
<evidence type="ECO:0000256" key="4">
    <source>
        <dbReference type="ARBA" id="ARBA00015368"/>
    </source>
</evidence>
<evidence type="ECO:0000313" key="12">
    <source>
        <dbReference type="EMBL" id="GMM33782.1"/>
    </source>
</evidence>
<dbReference type="RefSeq" id="XP_064850782.1">
    <property type="nucleotide sequence ID" value="XM_064994710.1"/>
</dbReference>
<keyword evidence="13" id="KW-1185">Reference proteome</keyword>
<gene>
    <name evidence="12" type="ORF">DASC09_011070</name>
</gene>
<keyword evidence="10 11" id="KW-0472">Membrane</keyword>
<comment type="subcellular location">
    <subcellularLocation>
        <location evidence="2">Mitochondrion inner membrane</location>
        <topology evidence="2">Single-pass membrane protein</topology>
    </subcellularLocation>
</comment>
<accession>A0AAV5QGR0</accession>
<dbReference type="Pfam" id="PF14138">
    <property type="entry name" value="COX16"/>
    <property type="match status" value="1"/>
</dbReference>
<comment type="function">
    <text evidence="1">Required for the assembly of the mitochondrial respiratory chain complex IV (CIV), also known as cytochrome c oxidase. May participate in merging the COX1 and COX2 assembly lines.</text>
</comment>
<evidence type="ECO:0000256" key="1">
    <source>
        <dbReference type="ARBA" id="ARBA00002490"/>
    </source>
</evidence>
<comment type="similarity">
    <text evidence="3">Belongs to the COX16 family.</text>
</comment>
<dbReference type="GO" id="GO:0005743">
    <property type="term" value="C:mitochondrial inner membrane"/>
    <property type="evidence" value="ECO:0007669"/>
    <property type="project" value="UniProtKB-SubCell"/>
</dbReference>
<keyword evidence="6 11" id="KW-0812">Transmembrane</keyword>
<evidence type="ECO:0000256" key="6">
    <source>
        <dbReference type="ARBA" id="ARBA00022692"/>
    </source>
</evidence>
<comment type="caution">
    <text evidence="12">The sequence shown here is derived from an EMBL/GenBank/DDBJ whole genome shotgun (WGS) entry which is preliminary data.</text>
</comment>
<evidence type="ECO:0000256" key="7">
    <source>
        <dbReference type="ARBA" id="ARBA00022792"/>
    </source>
</evidence>
<sequence length="157" mass="18718">MEEKTSTYMTVLKGDRFHAKSFHLYHPKRQISYIIVYDMGSFGAKVFRTKAQQLEYDRTLTGRYQKGMKKKPFLYFGLPFLFLMGIGSVALSNFTAIRYERRDRKVQEVGEEENLNLAKNRRKVDVKEEYYRLQHMAEEDWEPVRVPRLKGESENVF</sequence>
<dbReference type="InterPro" id="IPR020164">
    <property type="entry name" value="Cyt_c_Oxase_assmbl_COX16"/>
</dbReference>
<evidence type="ECO:0000256" key="9">
    <source>
        <dbReference type="ARBA" id="ARBA00023128"/>
    </source>
</evidence>
<evidence type="ECO:0000256" key="11">
    <source>
        <dbReference type="SAM" id="Phobius"/>
    </source>
</evidence>
<protein>
    <recommendedName>
        <fullName evidence="4">Cytochrome c oxidase assembly protein COX16, mitochondrial</fullName>
    </recommendedName>
    <alternativeName>
        <fullName evidence="5">Cytochrome c oxidase assembly protein cox16, mitochondrial</fullName>
    </alternativeName>
</protein>
<dbReference type="PANTHER" id="PTHR17130">
    <property type="entry name" value="MITOCHONDRIAL OUTER MEMBRANE PROTEIN 25"/>
    <property type="match status" value="1"/>
</dbReference>
<dbReference type="PANTHER" id="PTHR17130:SF14">
    <property type="entry name" value="CYTOCHROME C OXIDASE ASSEMBLY PROTEIN COX16 HOMOLOG, MITOCHONDRIAL"/>
    <property type="match status" value="1"/>
</dbReference>
<dbReference type="GO" id="GO:0033617">
    <property type="term" value="P:mitochondrial respiratory chain complex IV assembly"/>
    <property type="evidence" value="ECO:0007669"/>
    <property type="project" value="TreeGrafter"/>
</dbReference>
<evidence type="ECO:0000313" key="13">
    <source>
        <dbReference type="Proteomes" id="UP001360560"/>
    </source>
</evidence>
<evidence type="ECO:0000256" key="2">
    <source>
        <dbReference type="ARBA" id="ARBA00004434"/>
    </source>
</evidence>
<evidence type="ECO:0000256" key="8">
    <source>
        <dbReference type="ARBA" id="ARBA00022989"/>
    </source>
</evidence>
<dbReference type="Proteomes" id="UP001360560">
    <property type="component" value="Unassembled WGS sequence"/>
</dbReference>
<evidence type="ECO:0000256" key="5">
    <source>
        <dbReference type="ARBA" id="ARBA00019222"/>
    </source>
</evidence>
<dbReference type="EMBL" id="BTFZ01000002">
    <property type="protein sequence ID" value="GMM33782.1"/>
    <property type="molecule type" value="Genomic_DNA"/>
</dbReference>
<dbReference type="AlphaFoldDB" id="A0AAV5QGR0"/>
<keyword evidence="7" id="KW-0999">Mitochondrion inner membrane</keyword>